<dbReference type="Gene3D" id="3.30.2310.20">
    <property type="entry name" value="RelE-like"/>
    <property type="match status" value="1"/>
</dbReference>
<accession>A0A1V1P6F9</accession>
<reference evidence="2" key="1">
    <citation type="submission" date="2012-11" db="EMBL/GenBank/DDBJ databases">
        <authorList>
            <person name="Lucero-Rivera Y.E."/>
            <person name="Tovar-Ramirez D."/>
        </authorList>
    </citation>
    <scope>NUCLEOTIDE SEQUENCE [LARGE SCALE GENOMIC DNA]</scope>
    <source>
        <strain evidence="2">Araruama</strain>
    </source>
</reference>
<evidence type="ECO:0000313" key="1">
    <source>
        <dbReference type="EMBL" id="ETR70479.1"/>
    </source>
</evidence>
<dbReference type="InterPro" id="IPR035093">
    <property type="entry name" value="RelE/ParE_toxin_dom_sf"/>
</dbReference>
<dbReference type="EMBL" id="ATBP01000417">
    <property type="protein sequence ID" value="ETR70479.1"/>
    <property type="molecule type" value="Genomic_DNA"/>
</dbReference>
<comment type="caution">
    <text evidence="1">The sequence shown here is derived from an EMBL/GenBank/DDBJ whole genome shotgun (WGS) entry which is preliminary data.</text>
</comment>
<evidence type="ECO:0000313" key="2">
    <source>
        <dbReference type="Proteomes" id="UP000189670"/>
    </source>
</evidence>
<organism evidence="1 2">
    <name type="scientific">Candidatus Magnetoglobus multicellularis str. Araruama</name>
    <dbReference type="NCBI Taxonomy" id="890399"/>
    <lineage>
        <taxon>Bacteria</taxon>
        <taxon>Pseudomonadati</taxon>
        <taxon>Thermodesulfobacteriota</taxon>
        <taxon>Desulfobacteria</taxon>
        <taxon>Desulfobacterales</taxon>
        <taxon>Desulfobacteraceae</taxon>
        <taxon>Candidatus Magnetoglobus</taxon>
    </lineage>
</organism>
<sequence>MNIKDILILKEAVVDLNDGKQFYNTNQKGVGTYFWNTLISDIESLVIYAGVHRKEYGFYRMLSKRFPYVIYYDLINDIAYVVAVLPLKRNPLWIRDKIKARKPLI</sequence>
<protein>
    <recommendedName>
        <fullName evidence="3">Type II toxin-antitoxin system RelE/ParE family toxin</fullName>
    </recommendedName>
</protein>
<gene>
    <name evidence="1" type="ORF">OMM_08787</name>
</gene>
<dbReference type="Proteomes" id="UP000189670">
    <property type="component" value="Unassembled WGS sequence"/>
</dbReference>
<evidence type="ECO:0008006" key="3">
    <source>
        <dbReference type="Google" id="ProtNLM"/>
    </source>
</evidence>
<name>A0A1V1P6F9_9BACT</name>
<proteinExistence type="predicted"/>
<dbReference type="AlphaFoldDB" id="A0A1V1P6F9"/>